<dbReference type="AlphaFoldDB" id="A0AAJ0CI42"/>
<keyword evidence="2" id="KW-0479">Metal-binding</keyword>
<keyword evidence="3" id="KW-0539">Nucleus</keyword>
<dbReference type="GO" id="GO:0008270">
    <property type="term" value="F:zinc ion binding"/>
    <property type="evidence" value="ECO:0007669"/>
    <property type="project" value="InterPro"/>
</dbReference>
<dbReference type="InterPro" id="IPR007219">
    <property type="entry name" value="XnlR_reg_dom"/>
</dbReference>
<dbReference type="SUPFAM" id="SSF57701">
    <property type="entry name" value="Zn2/Cys6 DNA-binding domain"/>
    <property type="match status" value="1"/>
</dbReference>
<evidence type="ECO:0000256" key="3">
    <source>
        <dbReference type="ARBA" id="ARBA00023242"/>
    </source>
</evidence>
<feature type="region of interest" description="Disordered" evidence="4">
    <location>
        <begin position="516"/>
        <end position="567"/>
    </location>
</feature>
<dbReference type="SMART" id="SM00906">
    <property type="entry name" value="Fungal_trans"/>
    <property type="match status" value="1"/>
</dbReference>
<proteinExistence type="predicted"/>
<dbReference type="GO" id="GO:0003677">
    <property type="term" value="F:DNA binding"/>
    <property type="evidence" value="ECO:0007669"/>
    <property type="project" value="InterPro"/>
</dbReference>
<gene>
    <name evidence="6" type="ORF">QQS21_010254</name>
</gene>
<protein>
    <recommendedName>
        <fullName evidence="5">Zn(2)-C6 fungal-type domain-containing protein</fullName>
    </recommendedName>
</protein>
<dbReference type="InterPro" id="IPR036864">
    <property type="entry name" value="Zn2-C6_fun-type_DNA-bd_sf"/>
</dbReference>
<dbReference type="CDD" id="cd12148">
    <property type="entry name" value="fungal_TF_MHR"/>
    <property type="match status" value="1"/>
</dbReference>
<evidence type="ECO:0000256" key="4">
    <source>
        <dbReference type="SAM" id="MobiDB-lite"/>
    </source>
</evidence>
<evidence type="ECO:0000313" key="7">
    <source>
        <dbReference type="Proteomes" id="UP001251528"/>
    </source>
</evidence>
<dbReference type="CDD" id="cd00067">
    <property type="entry name" value="GAL4"/>
    <property type="match status" value="1"/>
</dbReference>
<feature type="region of interest" description="Disordered" evidence="4">
    <location>
        <begin position="47"/>
        <end position="81"/>
    </location>
</feature>
<dbReference type="Pfam" id="PF04082">
    <property type="entry name" value="Fungal_trans"/>
    <property type="match status" value="1"/>
</dbReference>
<dbReference type="InterPro" id="IPR001138">
    <property type="entry name" value="Zn2Cys6_DnaBD"/>
</dbReference>
<reference evidence="6" key="1">
    <citation type="submission" date="2023-06" db="EMBL/GenBank/DDBJ databases">
        <title>Conoideocrella luteorostrata (Hypocreales: Clavicipitaceae), a potential biocontrol fungus for elongate hemlock scale in United States Christmas tree production areas.</title>
        <authorList>
            <person name="Barrett H."/>
            <person name="Lovett B."/>
            <person name="Macias A.M."/>
            <person name="Stajich J.E."/>
            <person name="Kasson M.T."/>
        </authorList>
    </citation>
    <scope>NUCLEOTIDE SEQUENCE</scope>
    <source>
        <strain evidence="6">ARSEF 14590</strain>
    </source>
</reference>
<evidence type="ECO:0000256" key="1">
    <source>
        <dbReference type="ARBA" id="ARBA00004123"/>
    </source>
</evidence>
<dbReference type="Gene3D" id="4.10.240.10">
    <property type="entry name" value="Zn(2)-C6 fungal-type DNA-binding domain"/>
    <property type="match status" value="1"/>
</dbReference>
<evidence type="ECO:0000259" key="5">
    <source>
        <dbReference type="PROSITE" id="PS50048"/>
    </source>
</evidence>
<dbReference type="PANTHER" id="PTHR31001:SF84">
    <property type="entry name" value="FUNGAL SPECIFIC TRANSCRIPTION FACTOR"/>
    <property type="match status" value="1"/>
</dbReference>
<evidence type="ECO:0000256" key="2">
    <source>
        <dbReference type="ARBA" id="ARBA00022723"/>
    </source>
</evidence>
<feature type="compositionally biased region" description="Basic and acidic residues" evidence="4">
    <location>
        <begin position="522"/>
        <end position="534"/>
    </location>
</feature>
<dbReference type="SMART" id="SM00066">
    <property type="entry name" value="GAL4"/>
    <property type="match status" value="1"/>
</dbReference>
<dbReference type="InterPro" id="IPR050613">
    <property type="entry name" value="Sec_Metabolite_Reg"/>
</dbReference>
<evidence type="ECO:0000313" key="6">
    <source>
        <dbReference type="EMBL" id="KAK2592054.1"/>
    </source>
</evidence>
<feature type="domain" description="Zn(2)-C6 fungal-type" evidence="5">
    <location>
        <begin position="14"/>
        <end position="45"/>
    </location>
</feature>
<comment type="caution">
    <text evidence="6">The sequence shown here is derived from an EMBL/GenBank/DDBJ whole genome shotgun (WGS) entry which is preliminary data.</text>
</comment>
<dbReference type="Proteomes" id="UP001251528">
    <property type="component" value="Unassembled WGS sequence"/>
</dbReference>
<dbReference type="GO" id="GO:0000981">
    <property type="term" value="F:DNA-binding transcription factor activity, RNA polymerase II-specific"/>
    <property type="evidence" value="ECO:0007669"/>
    <property type="project" value="InterPro"/>
</dbReference>
<keyword evidence="7" id="KW-1185">Reference proteome</keyword>
<name>A0AAJ0CI42_9HYPO</name>
<sequence length="677" mass="76108">MGESPGDGTQSRPACSECQRRKQKCNREWPCNHCQKRKVADKCCFSNSNRQPGSDRPAAQTANRKRQLSHEDHAESADSNPWDDAGCDFEALGYTASHLFTGLNASSTVLTRPYTDALVQNFLNSVNFHSYIIYPSSFLEEYQTWWSLRSGDRPLGLQWTCLLLTVCACSAQYAEAELQQKLEMDLGQTAQKFSERFHSAARELHSVVPVGNNHPLNVQSLLHSCYWYRSEARFVESWHVLSTAVREAQEIGIHQETATGPMPEFDREMRRRLWCIINTWDWQLSALLSRPMIIDRTDCDVGLPSLTLEGYSPSPLLHMKLQSELIGQLSTRFGSTKSVVHPGDVRNYQAMLEAWMSKFPSMYDFNDPDRVKDISRPWIVLHRHHLHTIALSMMLEPIRAYLTKPMSDQSPIEELQIRSDGVDYALRLMEALHSFFDHLYPRDAKFHFVLFSIFDTAAVLCSALMHDQDLSIPRRDEMFRAIDKAVAMLKRLNTVTKTARASYEVLVKVAQRIAQPAPAPKRQVDSTRRQKAKELVLTPPSMSQAEAAVASDPRSVGSHLSQTTPPSEPLMYHVPVSQSASPDHYVTGGASALYAPPNTMASVANVPAMMPPVTNGMHMNVSGVSYPSAYVNMTPPTDNLYQNVNFGTISAGELGDLAKLWNYESLNLNFINPEGHG</sequence>
<dbReference type="GO" id="GO:0006351">
    <property type="term" value="P:DNA-templated transcription"/>
    <property type="evidence" value="ECO:0007669"/>
    <property type="project" value="InterPro"/>
</dbReference>
<feature type="region of interest" description="Disordered" evidence="4">
    <location>
        <begin position="1"/>
        <end position="24"/>
    </location>
</feature>
<dbReference type="PANTHER" id="PTHR31001">
    <property type="entry name" value="UNCHARACTERIZED TRANSCRIPTIONAL REGULATORY PROTEIN"/>
    <property type="match status" value="1"/>
</dbReference>
<dbReference type="GO" id="GO:0005634">
    <property type="term" value="C:nucleus"/>
    <property type="evidence" value="ECO:0007669"/>
    <property type="project" value="UniProtKB-SubCell"/>
</dbReference>
<dbReference type="EMBL" id="JASWJB010000292">
    <property type="protein sequence ID" value="KAK2592054.1"/>
    <property type="molecule type" value="Genomic_DNA"/>
</dbReference>
<organism evidence="6 7">
    <name type="scientific">Conoideocrella luteorostrata</name>
    <dbReference type="NCBI Taxonomy" id="1105319"/>
    <lineage>
        <taxon>Eukaryota</taxon>
        <taxon>Fungi</taxon>
        <taxon>Dikarya</taxon>
        <taxon>Ascomycota</taxon>
        <taxon>Pezizomycotina</taxon>
        <taxon>Sordariomycetes</taxon>
        <taxon>Hypocreomycetidae</taxon>
        <taxon>Hypocreales</taxon>
        <taxon>Clavicipitaceae</taxon>
        <taxon>Conoideocrella</taxon>
    </lineage>
</organism>
<dbReference type="PROSITE" id="PS50048">
    <property type="entry name" value="ZN2_CY6_FUNGAL_2"/>
    <property type="match status" value="1"/>
</dbReference>
<accession>A0AAJ0CI42</accession>
<comment type="subcellular location">
    <subcellularLocation>
        <location evidence="1">Nucleus</location>
    </subcellularLocation>
</comment>